<comment type="caution">
    <text evidence="1">The sequence shown here is derived from an EMBL/GenBank/DDBJ whole genome shotgun (WGS) entry which is preliminary data.</text>
</comment>
<evidence type="ECO:0000313" key="1">
    <source>
        <dbReference type="EMBL" id="GBP93007.1"/>
    </source>
</evidence>
<dbReference type="AlphaFoldDB" id="A0A4C2A267"/>
<proteinExistence type="predicted"/>
<reference evidence="1 2" key="1">
    <citation type="journal article" date="2019" name="Commun. Biol.">
        <title>The bagworm genome reveals a unique fibroin gene that provides high tensile strength.</title>
        <authorList>
            <person name="Kono N."/>
            <person name="Nakamura H."/>
            <person name="Ohtoshi R."/>
            <person name="Tomita M."/>
            <person name="Numata K."/>
            <person name="Arakawa K."/>
        </authorList>
    </citation>
    <scope>NUCLEOTIDE SEQUENCE [LARGE SCALE GENOMIC DNA]</scope>
</reference>
<dbReference type="EMBL" id="BGZK01002331">
    <property type="protein sequence ID" value="GBP93007.1"/>
    <property type="molecule type" value="Genomic_DNA"/>
</dbReference>
<evidence type="ECO:0000313" key="2">
    <source>
        <dbReference type="Proteomes" id="UP000299102"/>
    </source>
</evidence>
<name>A0A4C2A267_EUMVA</name>
<sequence length="138" mass="15646">MGLQSCPPHELIERYRYCNVEELHCARKPAPLHRFLVYGQLSDNKQRPYAKSQVCAVLSRRVTLCAETSAAAPFSLEELHCARKPAPLHRFLVYGQLSDNKQRPYAESQVCAVLSRRDTLCAETSAATPFSRPRSVER</sequence>
<accession>A0A4C2A267</accession>
<dbReference type="Proteomes" id="UP000299102">
    <property type="component" value="Unassembled WGS sequence"/>
</dbReference>
<organism evidence="1 2">
    <name type="scientific">Eumeta variegata</name>
    <name type="common">Bagworm moth</name>
    <name type="synonym">Eumeta japonica</name>
    <dbReference type="NCBI Taxonomy" id="151549"/>
    <lineage>
        <taxon>Eukaryota</taxon>
        <taxon>Metazoa</taxon>
        <taxon>Ecdysozoa</taxon>
        <taxon>Arthropoda</taxon>
        <taxon>Hexapoda</taxon>
        <taxon>Insecta</taxon>
        <taxon>Pterygota</taxon>
        <taxon>Neoptera</taxon>
        <taxon>Endopterygota</taxon>
        <taxon>Lepidoptera</taxon>
        <taxon>Glossata</taxon>
        <taxon>Ditrysia</taxon>
        <taxon>Tineoidea</taxon>
        <taxon>Psychidae</taxon>
        <taxon>Oiketicinae</taxon>
        <taxon>Eumeta</taxon>
    </lineage>
</organism>
<protein>
    <submittedName>
        <fullName evidence="1">Uncharacterized protein</fullName>
    </submittedName>
</protein>
<gene>
    <name evidence="1" type="ORF">EVAR_67811_1</name>
</gene>
<keyword evidence="2" id="KW-1185">Reference proteome</keyword>